<evidence type="ECO:0000313" key="3">
    <source>
        <dbReference type="EMBL" id="POM25068.1"/>
    </source>
</evidence>
<gene>
    <name evidence="3" type="ORF">BTM25_37100</name>
</gene>
<evidence type="ECO:0000256" key="2">
    <source>
        <dbReference type="SAM" id="MobiDB-lite"/>
    </source>
</evidence>
<proteinExistence type="predicted"/>
<dbReference type="EMBL" id="MTBP01000002">
    <property type="protein sequence ID" value="POM25068.1"/>
    <property type="molecule type" value="Genomic_DNA"/>
</dbReference>
<keyword evidence="4" id="KW-1185">Reference proteome</keyword>
<comment type="caution">
    <text evidence="3">The sequence shown here is derived from an EMBL/GenBank/DDBJ whole genome shotgun (WGS) entry which is preliminary data.</text>
</comment>
<dbReference type="Proteomes" id="UP000242367">
    <property type="component" value="Unassembled WGS sequence"/>
</dbReference>
<organism evidence="3 4">
    <name type="scientific">Actinomadura rubteroloni</name>
    <dbReference type="NCBI Taxonomy" id="1926885"/>
    <lineage>
        <taxon>Bacteria</taxon>
        <taxon>Bacillati</taxon>
        <taxon>Actinomycetota</taxon>
        <taxon>Actinomycetes</taxon>
        <taxon>Streptosporangiales</taxon>
        <taxon>Thermomonosporaceae</taxon>
        <taxon>Actinomadura</taxon>
    </lineage>
</organism>
<evidence type="ECO:0000256" key="1">
    <source>
        <dbReference type="SAM" id="Coils"/>
    </source>
</evidence>
<evidence type="ECO:0008006" key="5">
    <source>
        <dbReference type="Google" id="ProtNLM"/>
    </source>
</evidence>
<feature type="coiled-coil region" evidence="1">
    <location>
        <begin position="206"/>
        <end position="233"/>
    </location>
</feature>
<dbReference type="RefSeq" id="WP_103564119.1">
    <property type="nucleotide sequence ID" value="NZ_MTBP01000002.1"/>
</dbReference>
<sequence>MSSGVEADIVLDAAVVLTLGMNRVLGRGGEAAGRGAQLLAALAAGRAEARAAALAEAETYERAVREVLARNARAEELARTRAELDADVPLPAPLTPGEETVAELTAWCAATDRALDTAEARLAGALAARVGEQVFALPDRVAVPERPAAPDARDALERVLARLLPDAAGPDRDAVAAAARLLAAATTAEDADTALTEVRLRVRDANARTRERRADEKRRAERAEAAEQAAAERGYVLEAITTAFEELGYEVHDGFETLTASDGALLLTRGDWPDHSVKMRVEDAGRVRAAMVRGRAARSADDRRLDAEREEEWCAAFERARTRLAASGVASEVTWRLDPGVHELPVGDPARQTGTRGGRRERGRERREL</sequence>
<keyword evidence="1" id="KW-0175">Coiled coil</keyword>
<evidence type="ECO:0000313" key="4">
    <source>
        <dbReference type="Proteomes" id="UP000242367"/>
    </source>
</evidence>
<feature type="compositionally biased region" description="Basic and acidic residues" evidence="2">
    <location>
        <begin position="358"/>
        <end position="369"/>
    </location>
</feature>
<feature type="region of interest" description="Disordered" evidence="2">
    <location>
        <begin position="340"/>
        <end position="369"/>
    </location>
</feature>
<accession>A0A2P4UJ85</accession>
<reference evidence="3 4" key="1">
    <citation type="journal article" date="2017" name="Chemistry">
        <title>Isolation, Biosynthesis and Chemical Modifications of Rubterolones A-F: Rare Tropolone Alkaloids from Actinomadura sp. 5-2.</title>
        <authorList>
            <person name="Guo H."/>
            <person name="Benndorf R."/>
            <person name="Leichnitz D."/>
            <person name="Klassen J.L."/>
            <person name="Vollmers J."/>
            <person name="Gorls H."/>
            <person name="Steinacker M."/>
            <person name="Weigel C."/>
            <person name="Dahse H.M."/>
            <person name="Kaster A.K."/>
            <person name="de Beer Z.W."/>
            <person name="Poulsen M."/>
            <person name="Beemelmanns C."/>
        </authorList>
    </citation>
    <scope>NUCLEOTIDE SEQUENCE [LARGE SCALE GENOMIC DNA]</scope>
    <source>
        <strain evidence="3 4">5-2</strain>
    </source>
</reference>
<protein>
    <recommendedName>
        <fullName evidence="5">Response regulator receiver protein</fullName>
    </recommendedName>
</protein>
<dbReference type="AlphaFoldDB" id="A0A2P4UJ85"/>
<name>A0A2P4UJ85_9ACTN</name>